<organism evidence="13 14">
    <name type="scientific">Iodobacter ciconiae</name>
    <dbReference type="NCBI Taxonomy" id="2496266"/>
    <lineage>
        <taxon>Bacteria</taxon>
        <taxon>Pseudomonadati</taxon>
        <taxon>Pseudomonadota</taxon>
        <taxon>Betaproteobacteria</taxon>
        <taxon>Neisseriales</taxon>
        <taxon>Chitinibacteraceae</taxon>
        <taxon>Iodobacter</taxon>
    </lineage>
</organism>
<feature type="transmembrane region" description="Helical" evidence="11">
    <location>
        <begin position="116"/>
        <end position="136"/>
    </location>
</feature>
<keyword evidence="6 11" id="KW-0812">Transmembrane</keyword>
<evidence type="ECO:0000256" key="9">
    <source>
        <dbReference type="ARBA" id="ARBA00023065"/>
    </source>
</evidence>
<dbReference type="FunFam" id="3.40.50.720:FF:000036">
    <property type="entry name" value="Glutathione-regulated potassium-efflux system protein KefB"/>
    <property type="match status" value="1"/>
</dbReference>
<gene>
    <name evidence="13" type="ORF">EJO50_16420</name>
</gene>
<dbReference type="KEGG" id="iod:EJO50_16420"/>
<feature type="transmembrane region" description="Helical" evidence="11">
    <location>
        <begin position="212"/>
        <end position="231"/>
    </location>
</feature>
<dbReference type="EMBL" id="CP034433">
    <property type="protein sequence ID" value="AZN37912.1"/>
    <property type="molecule type" value="Genomic_DNA"/>
</dbReference>
<dbReference type="GO" id="GO:1902600">
    <property type="term" value="P:proton transmembrane transport"/>
    <property type="evidence" value="ECO:0007669"/>
    <property type="project" value="InterPro"/>
</dbReference>
<dbReference type="GO" id="GO:0005886">
    <property type="term" value="C:plasma membrane"/>
    <property type="evidence" value="ECO:0007669"/>
    <property type="project" value="TreeGrafter"/>
</dbReference>
<dbReference type="SUPFAM" id="SSF51735">
    <property type="entry name" value="NAD(P)-binding Rossmann-fold domains"/>
    <property type="match status" value="1"/>
</dbReference>
<dbReference type="PANTHER" id="PTHR46157">
    <property type="entry name" value="K(+) EFFLUX ANTIPORTER 3, CHLOROPLASTIC"/>
    <property type="match status" value="1"/>
</dbReference>
<comment type="subcellular location">
    <subcellularLocation>
        <location evidence="1">Endomembrane system</location>
        <topology evidence="1">Multi-pass membrane protein</topology>
    </subcellularLocation>
</comment>
<keyword evidence="7" id="KW-0630">Potassium</keyword>
<evidence type="ECO:0000256" key="11">
    <source>
        <dbReference type="SAM" id="Phobius"/>
    </source>
</evidence>
<reference evidence="13 14" key="1">
    <citation type="submission" date="2018-12" db="EMBL/GenBank/DDBJ databases">
        <title>Complete genome sequence of Iodobacter sp. H11R3.</title>
        <authorList>
            <person name="Bae J.-W."/>
        </authorList>
    </citation>
    <scope>NUCLEOTIDE SEQUENCE [LARGE SCALE GENOMIC DNA]</scope>
    <source>
        <strain evidence="13 14">H11R3</strain>
    </source>
</reference>
<evidence type="ECO:0000256" key="8">
    <source>
        <dbReference type="ARBA" id="ARBA00022989"/>
    </source>
</evidence>
<feature type="transmembrane region" description="Helical" evidence="11">
    <location>
        <begin position="291"/>
        <end position="314"/>
    </location>
</feature>
<evidence type="ECO:0000256" key="1">
    <source>
        <dbReference type="ARBA" id="ARBA00004127"/>
    </source>
</evidence>
<accession>A0A3S8ZWR8</accession>
<dbReference type="InterPro" id="IPR006153">
    <property type="entry name" value="Cation/H_exchanger_TM"/>
</dbReference>
<feature type="transmembrane region" description="Helical" evidence="11">
    <location>
        <begin position="180"/>
        <end position="200"/>
    </location>
</feature>
<evidence type="ECO:0000256" key="6">
    <source>
        <dbReference type="ARBA" id="ARBA00022692"/>
    </source>
</evidence>
<evidence type="ECO:0000256" key="4">
    <source>
        <dbReference type="ARBA" id="ARBA00022449"/>
    </source>
</evidence>
<keyword evidence="10 11" id="KW-0472">Membrane</keyword>
<feature type="transmembrane region" description="Helical" evidence="11">
    <location>
        <begin position="56"/>
        <end position="75"/>
    </location>
</feature>
<dbReference type="AlphaFoldDB" id="A0A3S8ZWR8"/>
<evidence type="ECO:0000313" key="13">
    <source>
        <dbReference type="EMBL" id="AZN37912.1"/>
    </source>
</evidence>
<feature type="transmembrane region" description="Helical" evidence="11">
    <location>
        <begin position="148"/>
        <end position="168"/>
    </location>
</feature>
<dbReference type="Pfam" id="PF00999">
    <property type="entry name" value="Na_H_Exchanger"/>
    <property type="match status" value="1"/>
</dbReference>
<feature type="transmembrane region" description="Helical" evidence="11">
    <location>
        <begin position="32"/>
        <end position="50"/>
    </location>
</feature>
<evidence type="ECO:0000256" key="10">
    <source>
        <dbReference type="ARBA" id="ARBA00023136"/>
    </source>
</evidence>
<dbReference type="Proteomes" id="UP000282438">
    <property type="component" value="Chromosome"/>
</dbReference>
<feature type="domain" description="RCK N-terminal" evidence="12">
    <location>
        <begin position="398"/>
        <end position="514"/>
    </location>
</feature>
<evidence type="ECO:0000259" key="12">
    <source>
        <dbReference type="PROSITE" id="PS51201"/>
    </source>
</evidence>
<dbReference type="Pfam" id="PF02254">
    <property type="entry name" value="TrkA_N"/>
    <property type="match status" value="1"/>
</dbReference>
<dbReference type="Gene3D" id="3.40.50.720">
    <property type="entry name" value="NAD(P)-binding Rossmann-like Domain"/>
    <property type="match status" value="1"/>
</dbReference>
<feature type="transmembrane region" description="Helical" evidence="11">
    <location>
        <begin position="237"/>
        <end position="255"/>
    </location>
</feature>
<evidence type="ECO:0000256" key="3">
    <source>
        <dbReference type="ARBA" id="ARBA00022448"/>
    </source>
</evidence>
<keyword evidence="3" id="KW-0813">Transport</keyword>
<evidence type="ECO:0000313" key="14">
    <source>
        <dbReference type="Proteomes" id="UP000282438"/>
    </source>
</evidence>
<keyword evidence="5" id="KW-0633">Potassium transport</keyword>
<dbReference type="InterPro" id="IPR003148">
    <property type="entry name" value="RCK_N"/>
</dbReference>
<dbReference type="InterPro" id="IPR004771">
    <property type="entry name" value="K/H_exchanger"/>
</dbReference>
<protein>
    <submittedName>
        <fullName evidence="13">Potassium transporter</fullName>
    </submittedName>
</protein>
<keyword evidence="8 11" id="KW-1133">Transmembrane helix</keyword>
<feature type="transmembrane region" description="Helical" evidence="11">
    <location>
        <begin position="267"/>
        <end position="285"/>
    </location>
</feature>
<feature type="transmembrane region" description="Helical" evidence="11">
    <location>
        <begin position="326"/>
        <end position="346"/>
    </location>
</feature>
<dbReference type="OrthoDB" id="9781411at2"/>
<sequence>MENNQLLHTSVVLLAAAVIAVPIFKRFNLGSILGYLAAGVVVGPYFFGFIDDPHSVLDFAEIGVVLLLFVLGLELNPQSLWQMRKKIIGLGGGQLLLCGLALAGLSTLAISLDFKASLLIGITLALSSTAFAIQLLKERSMLNQPIGRIGFAILLMQDLAVIPVLLSLQAMAPDPSGHIVPWWLGLLAVIITLFVGTYLLNPLLKIVAKYGNSEVMTAAALLIVLGAALGFDYAGLSMAMGAFIAGIMLANSSFRHQLEADIEPFKGLLLGLFFITIGTSINLKMLLADPWVLLASALLLLLVKSSVIAALITLTTGQSKLNSFRLGLMLAQGGEFAFVVMAQALSLHILDSQITEEIIIVVGLSMALNAPLLMTFERLIQRKGKEKKADYSNVKFETNQVIIAGFGRFGQATGRLLSAKGMQFTALDKDPEHIEFLKKVGHKIYFGDATRYDLLKRAGAKQASVLLIAIDNISDSLHLAQMAKRKFPHLRIIARAHNRTHALSLMDLDVDVVIREVWESSLTAAEHTLMALGYSPAHAERMIDIFQRHDEASLLEQLEHKDDMDALIALAKENRQQMSDLFVADRNLYATEEKKVFE</sequence>
<evidence type="ECO:0000256" key="5">
    <source>
        <dbReference type="ARBA" id="ARBA00022538"/>
    </source>
</evidence>
<dbReference type="Gene3D" id="1.20.1530.20">
    <property type="match status" value="1"/>
</dbReference>
<dbReference type="GO" id="GO:0015297">
    <property type="term" value="F:antiporter activity"/>
    <property type="evidence" value="ECO:0007669"/>
    <property type="project" value="UniProtKB-KW"/>
</dbReference>
<feature type="transmembrane region" description="Helical" evidence="11">
    <location>
        <begin position="6"/>
        <end position="25"/>
    </location>
</feature>
<dbReference type="GO" id="GO:0006813">
    <property type="term" value="P:potassium ion transport"/>
    <property type="evidence" value="ECO:0007669"/>
    <property type="project" value="UniProtKB-KW"/>
</dbReference>
<dbReference type="InterPro" id="IPR036291">
    <property type="entry name" value="NAD(P)-bd_dom_sf"/>
</dbReference>
<dbReference type="GO" id="GO:0008324">
    <property type="term" value="F:monoatomic cation transmembrane transporter activity"/>
    <property type="evidence" value="ECO:0007669"/>
    <property type="project" value="InterPro"/>
</dbReference>
<comment type="similarity">
    <text evidence="2">Belongs to the monovalent cation:proton antiporter 2 (CPA2) transporter (TC 2.A.37) family.</text>
</comment>
<feature type="transmembrane region" description="Helical" evidence="11">
    <location>
        <begin position="358"/>
        <end position="376"/>
    </location>
</feature>
<dbReference type="PANTHER" id="PTHR46157:SF4">
    <property type="entry name" value="K(+) EFFLUX ANTIPORTER 3, CHLOROPLASTIC"/>
    <property type="match status" value="1"/>
</dbReference>
<keyword evidence="9" id="KW-0406">Ion transport</keyword>
<name>A0A3S8ZWR8_9NEIS</name>
<keyword evidence="4" id="KW-0050">Antiport</keyword>
<dbReference type="PROSITE" id="PS51201">
    <property type="entry name" value="RCK_N"/>
    <property type="match status" value="1"/>
</dbReference>
<evidence type="ECO:0000256" key="7">
    <source>
        <dbReference type="ARBA" id="ARBA00022958"/>
    </source>
</evidence>
<dbReference type="GO" id="GO:0012505">
    <property type="term" value="C:endomembrane system"/>
    <property type="evidence" value="ECO:0007669"/>
    <property type="project" value="UniProtKB-SubCell"/>
</dbReference>
<dbReference type="NCBIfam" id="TIGR00932">
    <property type="entry name" value="2a37"/>
    <property type="match status" value="1"/>
</dbReference>
<proteinExistence type="inferred from homology"/>
<keyword evidence="14" id="KW-1185">Reference proteome</keyword>
<feature type="transmembrane region" description="Helical" evidence="11">
    <location>
        <begin position="87"/>
        <end position="110"/>
    </location>
</feature>
<evidence type="ECO:0000256" key="2">
    <source>
        <dbReference type="ARBA" id="ARBA00005551"/>
    </source>
</evidence>
<dbReference type="InterPro" id="IPR038770">
    <property type="entry name" value="Na+/solute_symporter_sf"/>
</dbReference>
<dbReference type="RefSeq" id="WP_125975974.1">
    <property type="nucleotide sequence ID" value="NZ_CP034433.1"/>
</dbReference>